<dbReference type="AlphaFoldDB" id="A0A8J3MSI2"/>
<reference evidence="1" key="1">
    <citation type="submission" date="2020-10" db="EMBL/GenBank/DDBJ databases">
        <title>Taxonomic study of unclassified bacteria belonging to the class Ktedonobacteria.</title>
        <authorList>
            <person name="Yabe S."/>
            <person name="Wang C.M."/>
            <person name="Zheng Y."/>
            <person name="Sakai Y."/>
            <person name="Cavaletti L."/>
            <person name="Monciardini P."/>
            <person name="Donadio S."/>
        </authorList>
    </citation>
    <scope>NUCLEOTIDE SEQUENCE</scope>
    <source>
        <strain evidence="1">SOSP1-1</strain>
    </source>
</reference>
<proteinExistence type="predicted"/>
<dbReference type="RefSeq" id="WP_220195547.1">
    <property type="nucleotide sequence ID" value="NZ_BNJF01000002.1"/>
</dbReference>
<evidence type="ECO:0000313" key="1">
    <source>
        <dbReference type="EMBL" id="GHO46150.1"/>
    </source>
</evidence>
<comment type="caution">
    <text evidence="1">The sequence shown here is derived from an EMBL/GenBank/DDBJ whole genome shotgun (WGS) entry which is preliminary data.</text>
</comment>
<dbReference type="Proteomes" id="UP000612362">
    <property type="component" value="Unassembled WGS sequence"/>
</dbReference>
<evidence type="ECO:0000313" key="2">
    <source>
        <dbReference type="Proteomes" id="UP000612362"/>
    </source>
</evidence>
<organism evidence="1 2">
    <name type="scientific">Ktedonospora formicarum</name>
    <dbReference type="NCBI Taxonomy" id="2778364"/>
    <lineage>
        <taxon>Bacteria</taxon>
        <taxon>Bacillati</taxon>
        <taxon>Chloroflexota</taxon>
        <taxon>Ktedonobacteria</taxon>
        <taxon>Ktedonobacterales</taxon>
        <taxon>Ktedonobacteraceae</taxon>
        <taxon>Ktedonospora</taxon>
    </lineage>
</organism>
<keyword evidence="2" id="KW-1185">Reference proteome</keyword>
<dbReference type="EMBL" id="BNJF01000002">
    <property type="protein sequence ID" value="GHO46150.1"/>
    <property type="molecule type" value="Genomic_DNA"/>
</dbReference>
<accession>A0A8J3MSI2</accession>
<sequence length="89" mass="9556">MKELDIVTELSDSELEMINGRGGYTGGGEGGYGGKGKGGFEKVQGYRNDNQIINNFSFRNNTNIGGLATIPVTVSDFTCNDFGNTYIGY</sequence>
<protein>
    <submittedName>
        <fullName evidence="1">Uncharacterized protein</fullName>
    </submittedName>
</protein>
<gene>
    <name evidence="1" type="ORF">KSX_43130</name>
</gene>
<name>A0A8J3MSI2_9CHLR</name>